<organism evidence="2">
    <name type="scientific">marine sediment metagenome</name>
    <dbReference type="NCBI Taxonomy" id="412755"/>
    <lineage>
        <taxon>unclassified sequences</taxon>
        <taxon>metagenomes</taxon>
        <taxon>ecological metagenomes</taxon>
    </lineage>
</organism>
<protein>
    <recommendedName>
        <fullName evidence="1">DNA-directed DNA polymerase family A palm domain-containing protein</fullName>
    </recommendedName>
</protein>
<feature type="non-terminal residue" evidence="2">
    <location>
        <position position="1"/>
    </location>
</feature>
<dbReference type="PANTHER" id="PTHR10133:SF62">
    <property type="entry name" value="DNA POLYMERASE THETA"/>
    <property type="match status" value="1"/>
</dbReference>
<gene>
    <name evidence="2" type="ORF">S01H4_25558</name>
</gene>
<dbReference type="InterPro" id="IPR002298">
    <property type="entry name" value="DNA_polymerase_A"/>
</dbReference>
<accession>X1A6Q8</accession>
<feature type="domain" description="DNA-directed DNA polymerase family A palm" evidence="1">
    <location>
        <begin position="10"/>
        <end position="199"/>
    </location>
</feature>
<dbReference type="GO" id="GO:0003677">
    <property type="term" value="F:DNA binding"/>
    <property type="evidence" value="ECO:0007669"/>
    <property type="project" value="InterPro"/>
</dbReference>
<dbReference type="GO" id="GO:0006302">
    <property type="term" value="P:double-strand break repair"/>
    <property type="evidence" value="ECO:0007669"/>
    <property type="project" value="TreeGrafter"/>
</dbReference>
<dbReference type="Gene3D" id="1.10.150.20">
    <property type="entry name" value="5' to 3' exonuclease, C-terminal subdomain"/>
    <property type="match status" value="1"/>
</dbReference>
<comment type="caution">
    <text evidence="2">The sequence shown here is derived from an EMBL/GenBank/DDBJ whole genome shotgun (WGS) entry which is preliminary data.</text>
</comment>
<dbReference type="GO" id="GO:0006261">
    <property type="term" value="P:DNA-templated DNA replication"/>
    <property type="evidence" value="ECO:0007669"/>
    <property type="project" value="InterPro"/>
</dbReference>
<dbReference type="Pfam" id="PF00476">
    <property type="entry name" value="DNA_pol_A"/>
    <property type="match status" value="1"/>
</dbReference>
<dbReference type="SUPFAM" id="SSF56672">
    <property type="entry name" value="DNA/RNA polymerases"/>
    <property type="match status" value="1"/>
</dbReference>
<dbReference type="EMBL" id="BART01012180">
    <property type="protein sequence ID" value="GAG77840.1"/>
    <property type="molecule type" value="Genomic_DNA"/>
</dbReference>
<evidence type="ECO:0000313" key="2">
    <source>
        <dbReference type="EMBL" id="GAG77840.1"/>
    </source>
</evidence>
<name>X1A6Q8_9ZZZZ</name>
<dbReference type="GO" id="GO:0003887">
    <property type="term" value="F:DNA-directed DNA polymerase activity"/>
    <property type="evidence" value="ECO:0007669"/>
    <property type="project" value="InterPro"/>
</dbReference>
<evidence type="ECO:0000259" key="1">
    <source>
        <dbReference type="SMART" id="SM00482"/>
    </source>
</evidence>
<dbReference type="AlphaFoldDB" id="X1A6Q8"/>
<proteinExistence type="predicted"/>
<dbReference type="SMART" id="SM00482">
    <property type="entry name" value="POLAc"/>
    <property type="match status" value="1"/>
</dbReference>
<sequence>NLQNVKRGPARSFFVPEKGHLMVGGDQRQAESRLVAYYSKDENYIKAAESGYIHLNVMKDVFGEGFTKESKEYTITKNLNHGTNYGLGPWGFARLANIPFSEAKEKQEIFYGKYPGIKKNYYAYVQDCLKKTRTLYNVFGRRQIFFSRIDEDAFRKGYAFIPQSSSGDITKKALKKICKHYRVLLDLHDGLIISVPEKEVKYGVEALIEAFDIPFKIWDVERRIPIEISVGENWENLKEVKV</sequence>
<reference evidence="2" key="1">
    <citation type="journal article" date="2014" name="Front. Microbiol.">
        <title>High frequency of phylogenetically diverse reductive dehalogenase-homologous genes in deep subseafloor sedimentary metagenomes.</title>
        <authorList>
            <person name="Kawai M."/>
            <person name="Futagami T."/>
            <person name="Toyoda A."/>
            <person name="Takaki Y."/>
            <person name="Nishi S."/>
            <person name="Hori S."/>
            <person name="Arai W."/>
            <person name="Tsubouchi T."/>
            <person name="Morono Y."/>
            <person name="Uchiyama I."/>
            <person name="Ito T."/>
            <person name="Fujiyama A."/>
            <person name="Inagaki F."/>
            <person name="Takami H."/>
        </authorList>
    </citation>
    <scope>NUCLEOTIDE SEQUENCE</scope>
    <source>
        <strain evidence="2">Expedition CK06-06</strain>
    </source>
</reference>
<dbReference type="PANTHER" id="PTHR10133">
    <property type="entry name" value="DNA POLYMERASE I"/>
    <property type="match status" value="1"/>
</dbReference>
<dbReference type="Gene3D" id="3.30.70.370">
    <property type="match status" value="1"/>
</dbReference>
<dbReference type="InterPro" id="IPR001098">
    <property type="entry name" value="DNA-dir_DNA_pol_A_palm_dom"/>
</dbReference>
<dbReference type="PRINTS" id="PR00868">
    <property type="entry name" value="DNAPOLI"/>
</dbReference>
<dbReference type="InterPro" id="IPR043502">
    <property type="entry name" value="DNA/RNA_pol_sf"/>
</dbReference>